<dbReference type="SMART" id="SM00257">
    <property type="entry name" value="LysM"/>
    <property type="match status" value="1"/>
</dbReference>
<evidence type="ECO:0000256" key="3">
    <source>
        <dbReference type="SAM" id="SignalP"/>
    </source>
</evidence>
<comment type="caution">
    <text evidence="5">The sequence shown here is derived from an EMBL/GenBank/DDBJ whole genome shotgun (WGS) entry which is preliminary data.</text>
</comment>
<dbReference type="eggNOG" id="COG1388">
    <property type="taxonomic scope" value="Bacteria"/>
</dbReference>
<gene>
    <name evidence="5" type="ORF">N792_06490</name>
</gene>
<organism evidence="5 6">
    <name type="scientific">Lysobacter concretionis Ko07 = DSM 16239</name>
    <dbReference type="NCBI Taxonomy" id="1122185"/>
    <lineage>
        <taxon>Bacteria</taxon>
        <taxon>Pseudomonadati</taxon>
        <taxon>Pseudomonadota</taxon>
        <taxon>Gammaproteobacteria</taxon>
        <taxon>Lysobacterales</taxon>
        <taxon>Lysobacteraceae</taxon>
        <taxon>Novilysobacter</taxon>
    </lineage>
</organism>
<dbReference type="Gene3D" id="1.10.530.10">
    <property type="match status" value="1"/>
</dbReference>
<evidence type="ECO:0000313" key="5">
    <source>
        <dbReference type="EMBL" id="KGM51990.1"/>
    </source>
</evidence>
<dbReference type="InterPro" id="IPR036779">
    <property type="entry name" value="LysM_dom_sf"/>
</dbReference>
<dbReference type="Proteomes" id="UP000030017">
    <property type="component" value="Unassembled WGS sequence"/>
</dbReference>
<evidence type="ECO:0000313" key="6">
    <source>
        <dbReference type="Proteomes" id="UP000030017"/>
    </source>
</evidence>
<dbReference type="OrthoDB" id="9815002at2"/>
<protein>
    <submittedName>
        <fullName evidence="5">Murein transglycosylase</fullName>
    </submittedName>
</protein>
<dbReference type="InterPro" id="IPR018392">
    <property type="entry name" value="LysM"/>
</dbReference>
<feature type="region of interest" description="Disordered" evidence="2">
    <location>
        <begin position="487"/>
        <end position="514"/>
    </location>
</feature>
<name>A0A0A0EP16_9GAMM</name>
<dbReference type="eggNOG" id="COG0741">
    <property type="taxonomic scope" value="Bacteria"/>
</dbReference>
<sequence length="514" mass="56329">MPVIACLSRISVFLAGLALVLVSFDAGAISQRDQAAVDAITQRMEAAEAGYREALVKIGHADPSGSADADRALEDMEDVVASCSRQRGCSVTGLLTTYKRLLKLNADLEADDDLLDELSSDEIGHHMTSFAQDVPEAARAAALLGADDGHEFDRMVQYNPAVQEGIRRWLTDMRGAFLTSYENYQYMRHLMWPQYERAGLPEALLFGIMAKESNGRVHSTSRAGAAGPMQFMYATGKRFGLGDDGTGFDTRYDAYAASEASVSYLNERMRELNRSIELSLAAYNGGEGRALRVYQGSGGKDFWHQDVYQQFPPETRDYVPMVIAAAWLFLHPREYGLSLPRLDPKPAALRLEQPASIYQLTICLGNRGVREGYMRALRNLNPRYQAEDWLPAGTTLRATTRIVGLYKRQCVQGPRAELARELVASDAGQAIVRTGPVTALGPATVATAAAPANAKPATTTKRRYQVQRGETLSSIGRKFQCDTSELARNNGIKPPRYALRPGQELSLEGCKAGS</sequence>
<comment type="similarity">
    <text evidence="1">Belongs to the transglycosylase Slt family.</text>
</comment>
<dbReference type="PROSITE" id="PS51782">
    <property type="entry name" value="LYSM"/>
    <property type="match status" value="1"/>
</dbReference>
<dbReference type="AlphaFoldDB" id="A0A0A0EP16"/>
<dbReference type="RefSeq" id="WP_036193151.1">
    <property type="nucleotide sequence ID" value="NZ_AVPS01000004.1"/>
</dbReference>
<dbReference type="CDD" id="cd00118">
    <property type="entry name" value="LysM"/>
    <property type="match status" value="1"/>
</dbReference>
<accession>A0A0A0EP16</accession>
<dbReference type="Pfam" id="PF01464">
    <property type="entry name" value="SLT"/>
    <property type="match status" value="1"/>
</dbReference>
<dbReference type="EMBL" id="AVPS01000004">
    <property type="protein sequence ID" value="KGM51990.1"/>
    <property type="molecule type" value="Genomic_DNA"/>
</dbReference>
<dbReference type="SUPFAM" id="SSF53955">
    <property type="entry name" value="Lysozyme-like"/>
    <property type="match status" value="1"/>
</dbReference>
<reference evidence="5 6" key="1">
    <citation type="submission" date="2013-08" db="EMBL/GenBank/DDBJ databases">
        <title>Genome sequencing of Lysobacter.</title>
        <authorList>
            <person name="Zhang S."/>
            <person name="Wang G."/>
        </authorList>
    </citation>
    <scope>NUCLEOTIDE SEQUENCE [LARGE SCALE GENOMIC DNA]</scope>
    <source>
        <strain evidence="5 6">Ko07</strain>
    </source>
</reference>
<dbReference type="STRING" id="1122185.N792_06490"/>
<keyword evidence="3" id="KW-0732">Signal</keyword>
<proteinExistence type="inferred from homology"/>
<evidence type="ECO:0000259" key="4">
    <source>
        <dbReference type="PROSITE" id="PS51782"/>
    </source>
</evidence>
<dbReference type="InterPro" id="IPR008258">
    <property type="entry name" value="Transglycosylase_SLT_dom_1"/>
</dbReference>
<dbReference type="Pfam" id="PF01476">
    <property type="entry name" value="LysM"/>
    <property type="match status" value="1"/>
</dbReference>
<dbReference type="PANTHER" id="PTHR37423">
    <property type="entry name" value="SOLUBLE LYTIC MUREIN TRANSGLYCOSYLASE-RELATED"/>
    <property type="match status" value="1"/>
</dbReference>
<dbReference type="InterPro" id="IPR023346">
    <property type="entry name" value="Lysozyme-like_dom_sf"/>
</dbReference>
<evidence type="ECO:0000256" key="1">
    <source>
        <dbReference type="ARBA" id="ARBA00007734"/>
    </source>
</evidence>
<feature type="domain" description="LysM" evidence="4">
    <location>
        <begin position="462"/>
        <end position="507"/>
    </location>
</feature>
<dbReference type="Gene3D" id="3.10.350.10">
    <property type="entry name" value="LysM domain"/>
    <property type="match status" value="1"/>
</dbReference>
<feature type="chain" id="PRO_5001969124" evidence="3">
    <location>
        <begin position="29"/>
        <end position="514"/>
    </location>
</feature>
<dbReference type="PANTHER" id="PTHR37423:SF2">
    <property type="entry name" value="MEMBRANE-BOUND LYTIC MUREIN TRANSGLYCOSYLASE C"/>
    <property type="match status" value="1"/>
</dbReference>
<evidence type="ECO:0000256" key="2">
    <source>
        <dbReference type="SAM" id="MobiDB-lite"/>
    </source>
</evidence>
<keyword evidence="6" id="KW-1185">Reference proteome</keyword>
<feature type="signal peptide" evidence="3">
    <location>
        <begin position="1"/>
        <end position="28"/>
    </location>
</feature>
<dbReference type="SUPFAM" id="SSF54106">
    <property type="entry name" value="LysM domain"/>
    <property type="match status" value="1"/>
</dbReference>